<dbReference type="Pfam" id="PF00171">
    <property type="entry name" value="Aldedh"/>
    <property type="match status" value="1"/>
</dbReference>
<feature type="domain" description="Aldehyde dehydrogenase" evidence="3">
    <location>
        <begin position="13"/>
        <end position="472"/>
    </location>
</feature>
<dbReference type="OrthoDB" id="9812625at2"/>
<evidence type="ECO:0000313" key="5">
    <source>
        <dbReference type="Proteomes" id="UP000324738"/>
    </source>
</evidence>
<sequence length="478" mass="51031">MYPNTQMLIAGEWVNATGGATLDVLNPATGEQIGTVAKASIEDLDRALEASMTAFQLWKKTPVVERAALLRKAGELLRERADSIARLLTIEQGKPFAEAQVEVLLSADVLDWSAEEARRIYGRLIPSRADGVVQRVIREPVGPVAAFTPWNFPVSQVVKKVAPALAAGCSIIVKAPEETPASPAELIRALVDAGIPAGVVQLVYGNPAEISEHLVPHPTIRKISFTGSVPVGKHLAALAGKHMKRATMELGGHAPVMIFDDVDVQAVAHTMASSKYRNAGQVCVSPTRFMVQESVYDAFVSSFVETAAALTVGDGLQSGVKMGPLVNERRVQAVDELISAAAKDGARVALGGERIGNKGSFYAPSVLADVNRDMRIMNEEPFGPVALMMPFRDVEEVVAEANRLPFGLASYAFSRSARIVETLANEVEVGMLTVNHLGLALPETPFGGVKDSGYGSEGGAESMESFLSPKFVTHNAFY</sequence>
<dbReference type="GO" id="GO:0009450">
    <property type="term" value="P:gamma-aminobutyric acid catabolic process"/>
    <property type="evidence" value="ECO:0007669"/>
    <property type="project" value="TreeGrafter"/>
</dbReference>
<dbReference type="EMBL" id="VTWH01000002">
    <property type="protein sequence ID" value="KAA0971177.1"/>
    <property type="molecule type" value="Genomic_DNA"/>
</dbReference>
<dbReference type="SUPFAM" id="SSF53720">
    <property type="entry name" value="ALDH-like"/>
    <property type="match status" value="1"/>
</dbReference>
<comment type="caution">
    <text evidence="4">The sequence shown here is derived from an EMBL/GenBank/DDBJ whole genome shotgun (WGS) entry which is preliminary data.</text>
</comment>
<reference evidence="4 5" key="1">
    <citation type="submission" date="2019-08" db="EMBL/GenBank/DDBJ databases">
        <title>Aureimonas fodiniaquatilis sp. nov., isolated from a coal mine wastewater.</title>
        <authorList>
            <person name="Kim W."/>
        </authorList>
    </citation>
    <scope>NUCLEOTIDE SEQUENCE [LARGE SCALE GENOMIC DNA]</scope>
    <source>
        <strain evidence="4 5">CAU 1482</strain>
    </source>
</reference>
<evidence type="ECO:0000256" key="2">
    <source>
        <dbReference type="ARBA" id="ARBA00023002"/>
    </source>
</evidence>
<evidence type="ECO:0000256" key="1">
    <source>
        <dbReference type="ARBA" id="ARBA00009986"/>
    </source>
</evidence>
<evidence type="ECO:0000313" key="4">
    <source>
        <dbReference type="EMBL" id="KAA0971177.1"/>
    </source>
</evidence>
<dbReference type="PANTHER" id="PTHR43353">
    <property type="entry name" value="SUCCINATE-SEMIALDEHYDE DEHYDROGENASE, MITOCHONDRIAL"/>
    <property type="match status" value="1"/>
</dbReference>
<dbReference type="Gene3D" id="3.40.309.10">
    <property type="entry name" value="Aldehyde Dehydrogenase, Chain A, domain 2"/>
    <property type="match status" value="1"/>
</dbReference>
<dbReference type="FunFam" id="3.40.309.10:FF:000009">
    <property type="entry name" value="Aldehyde dehydrogenase A"/>
    <property type="match status" value="1"/>
</dbReference>
<proteinExistence type="inferred from homology"/>
<dbReference type="InterPro" id="IPR016163">
    <property type="entry name" value="Ald_DH_C"/>
</dbReference>
<dbReference type="GO" id="GO:0004777">
    <property type="term" value="F:succinate-semialdehyde dehydrogenase (NAD+) activity"/>
    <property type="evidence" value="ECO:0007669"/>
    <property type="project" value="TreeGrafter"/>
</dbReference>
<dbReference type="RefSeq" id="WP_149300490.1">
    <property type="nucleotide sequence ID" value="NZ_VTWH01000002.1"/>
</dbReference>
<organism evidence="4 5">
    <name type="scientific">Aureimonas fodinaquatilis</name>
    <dbReference type="NCBI Taxonomy" id="2565783"/>
    <lineage>
        <taxon>Bacteria</taxon>
        <taxon>Pseudomonadati</taxon>
        <taxon>Pseudomonadota</taxon>
        <taxon>Alphaproteobacteria</taxon>
        <taxon>Hyphomicrobiales</taxon>
        <taxon>Aurantimonadaceae</taxon>
        <taxon>Aureimonas</taxon>
    </lineage>
</organism>
<dbReference type="InterPro" id="IPR015590">
    <property type="entry name" value="Aldehyde_DH_dom"/>
</dbReference>
<gene>
    <name evidence="4" type="ORF">FPY71_12140</name>
</gene>
<keyword evidence="2" id="KW-0560">Oxidoreductase</keyword>
<dbReference type="AlphaFoldDB" id="A0A5B0DWH6"/>
<dbReference type="Gene3D" id="3.40.605.10">
    <property type="entry name" value="Aldehyde Dehydrogenase, Chain A, domain 1"/>
    <property type="match status" value="1"/>
</dbReference>
<name>A0A5B0DWH6_9HYPH</name>
<keyword evidence="5" id="KW-1185">Reference proteome</keyword>
<dbReference type="CDD" id="cd07103">
    <property type="entry name" value="ALDH_F5_SSADH_GabD"/>
    <property type="match status" value="1"/>
</dbReference>
<comment type="similarity">
    <text evidence="1">Belongs to the aldehyde dehydrogenase family.</text>
</comment>
<dbReference type="InterPro" id="IPR016162">
    <property type="entry name" value="Ald_DH_N"/>
</dbReference>
<evidence type="ECO:0000259" key="3">
    <source>
        <dbReference type="Pfam" id="PF00171"/>
    </source>
</evidence>
<dbReference type="PANTHER" id="PTHR43353:SF5">
    <property type="entry name" value="SUCCINATE-SEMIALDEHYDE DEHYDROGENASE, MITOCHONDRIAL"/>
    <property type="match status" value="1"/>
</dbReference>
<protein>
    <submittedName>
        <fullName evidence="4">NAD-dependent succinate-semialdehyde dehydrogenase</fullName>
    </submittedName>
</protein>
<dbReference type="InterPro" id="IPR016161">
    <property type="entry name" value="Ald_DH/histidinol_DH"/>
</dbReference>
<accession>A0A5B0DWH6</accession>
<dbReference type="Proteomes" id="UP000324738">
    <property type="component" value="Unassembled WGS sequence"/>
</dbReference>
<dbReference type="FunFam" id="3.40.605.10:FF:000033">
    <property type="entry name" value="NAD-dependent succinate-semialdehyde dehydrogenase"/>
    <property type="match status" value="1"/>
</dbReference>
<dbReference type="InterPro" id="IPR050740">
    <property type="entry name" value="Aldehyde_DH_Superfamily"/>
</dbReference>